<sequence>MQPNSRFLAVWVLSVVLVGFGIVLESPLYLAGAVAVWGWIVARQIAFTIELLGVVDGLSVTQELEQTTFRAGDSVSVTLEATLEEPSSLRLSLSGGVPTPASLGDDRAATPLALTLESGMTTATVTRPVAWPVSGRHEFDEPTVTATDGYVQETITAGDPPTVTVAPRDDDRIHVGAAGNRIGSAYGEHESGRLDAGEVPAELREYVPGDTADRIDWKVTARLGTPHVREFETDTDRRTVLVVDHRGTLADGSLGETKFDYLRDVALSFAETAFQRGNPIELVSVDDDGITSHVGRTTAGGEYRTIRRRLFDLEPSATGTLECGRRLTGDEARRRLGDITGGGTDEGPFVATLRPFYEERASGTDRIGVDSLADGVRAALGAQQHRQRTVVFTDCARPDELRRTVSIARSSGTDVLVFLAPAVLYGGDTDDRERAFDQYHDFERFRRDLSRMENVSALEVGPVDRFSTLLTGEHDGRGRSRGGLS</sequence>
<evidence type="ECO:0000313" key="4">
    <source>
        <dbReference type="Proteomes" id="UP000282323"/>
    </source>
</evidence>
<proteinExistence type="predicted"/>
<protein>
    <submittedName>
        <fullName evidence="3">DUF58 domain-containing protein</fullName>
    </submittedName>
</protein>
<organism evidence="3 4">
    <name type="scientific">Natrarchaeobius chitinivorans</name>
    <dbReference type="NCBI Taxonomy" id="1679083"/>
    <lineage>
        <taxon>Archaea</taxon>
        <taxon>Methanobacteriati</taxon>
        <taxon>Methanobacteriota</taxon>
        <taxon>Stenosarchaea group</taxon>
        <taxon>Halobacteria</taxon>
        <taxon>Halobacteriales</taxon>
        <taxon>Natrialbaceae</taxon>
        <taxon>Natrarchaeobius</taxon>
    </lineage>
</organism>
<evidence type="ECO:0000259" key="2">
    <source>
        <dbReference type="Pfam" id="PF01882"/>
    </source>
</evidence>
<feature type="domain" description="DUF58" evidence="2">
    <location>
        <begin position="202"/>
        <end position="320"/>
    </location>
</feature>
<dbReference type="Pfam" id="PF01882">
    <property type="entry name" value="DUF58"/>
    <property type="match status" value="1"/>
</dbReference>
<evidence type="ECO:0000256" key="1">
    <source>
        <dbReference type="SAM" id="Phobius"/>
    </source>
</evidence>
<comment type="caution">
    <text evidence="3">The sequence shown here is derived from an EMBL/GenBank/DDBJ whole genome shotgun (WGS) entry which is preliminary data.</text>
</comment>
<dbReference type="AlphaFoldDB" id="A0A3N6M4R6"/>
<dbReference type="OrthoDB" id="3263at2157"/>
<dbReference type="Proteomes" id="UP000282323">
    <property type="component" value="Unassembled WGS sequence"/>
</dbReference>
<reference evidence="3 4" key="1">
    <citation type="submission" date="2018-10" db="EMBL/GenBank/DDBJ databases">
        <title>Natrarchaeobius chitinivorans gen. nov., sp. nov., and Natrarchaeobius haloalkaliphilus sp. nov., alkaliphilic, chitin-utilizing haloarchaea from hypersaline alkaline lakes.</title>
        <authorList>
            <person name="Sorokin D.Y."/>
            <person name="Elcheninov A.G."/>
            <person name="Kostrikina N.A."/>
            <person name="Bale N.J."/>
            <person name="Sinninghe Damste J.S."/>
            <person name="Khijniak T.V."/>
            <person name="Kublanov I.V."/>
            <person name="Toshchakov S.V."/>
        </authorList>
    </citation>
    <scope>NUCLEOTIDE SEQUENCE [LARGE SCALE GENOMIC DNA]</scope>
    <source>
        <strain evidence="3 4">AArcht4T</strain>
    </source>
</reference>
<name>A0A3N6M4R6_NATCH</name>
<evidence type="ECO:0000313" key="3">
    <source>
        <dbReference type="EMBL" id="RQG90980.1"/>
    </source>
</evidence>
<dbReference type="InterPro" id="IPR002881">
    <property type="entry name" value="DUF58"/>
</dbReference>
<dbReference type="PANTHER" id="PTHR33608">
    <property type="entry name" value="BLL2464 PROTEIN"/>
    <property type="match status" value="1"/>
</dbReference>
<dbReference type="EMBL" id="REGA01000022">
    <property type="protein sequence ID" value="RQG90980.1"/>
    <property type="molecule type" value="Genomic_DNA"/>
</dbReference>
<keyword evidence="1" id="KW-1133">Transmembrane helix</keyword>
<gene>
    <name evidence="3" type="ORF">EA473_19545</name>
</gene>
<keyword evidence="1" id="KW-0812">Transmembrane</keyword>
<keyword evidence="1" id="KW-0472">Membrane</keyword>
<accession>A0A3N6M4R6</accession>
<dbReference type="PANTHER" id="PTHR33608:SF6">
    <property type="entry name" value="BLL2464 PROTEIN"/>
    <property type="match status" value="1"/>
</dbReference>
<keyword evidence="4" id="KW-1185">Reference proteome</keyword>
<feature type="transmembrane region" description="Helical" evidence="1">
    <location>
        <begin position="7"/>
        <end position="40"/>
    </location>
</feature>
<dbReference type="RefSeq" id="WP_124197256.1">
    <property type="nucleotide sequence ID" value="NZ_REGA01000022.1"/>
</dbReference>